<gene>
    <name evidence="3" type="ORF">Ga0061065_10687</name>
</gene>
<evidence type="ECO:0000259" key="2">
    <source>
        <dbReference type="PROSITE" id="PS51747"/>
    </source>
</evidence>
<dbReference type="InterPro" id="IPR015517">
    <property type="entry name" value="dCMP_deaminase-rel"/>
</dbReference>
<dbReference type="AlphaFoldDB" id="A0A0K6IME5"/>
<evidence type="ECO:0000313" key="4">
    <source>
        <dbReference type="Proteomes" id="UP000182769"/>
    </source>
</evidence>
<dbReference type="SUPFAM" id="SSF53927">
    <property type="entry name" value="Cytidine deaminase-like"/>
    <property type="match status" value="1"/>
</dbReference>
<dbReference type="InterPro" id="IPR002125">
    <property type="entry name" value="CMP_dCMP_dom"/>
</dbReference>
<reference evidence="4" key="1">
    <citation type="submission" date="2015-08" db="EMBL/GenBank/DDBJ databases">
        <authorList>
            <person name="Varghese N."/>
        </authorList>
    </citation>
    <scope>NUCLEOTIDE SEQUENCE [LARGE SCALE GENOMIC DNA]</scope>
    <source>
        <strain evidence="4">JCM 18476</strain>
    </source>
</reference>
<feature type="domain" description="CMP/dCMP-type deaminase" evidence="2">
    <location>
        <begin position="260"/>
        <end position="434"/>
    </location>
</feature>
<dbReference type="Gene3D" id="3.40.50.300">
    <property type="entry name" value="P-loop containing nucleotide triphosphate hydrolases"/>
    <property type="match status" value="1"/>
</dbReference>
<sequence length="523" mass="58608">MSDSAALNLIPVANSNKSTKKKGSINSLEEIRGRRSNELVIGLCGAVGAGVKSLNETLKDLLIEKGYKIVSIRLSKLIAESFPEEKEKLSKLVGYKRYTEFQDKGDNLRRANTNHYLAELAIQEIYTQRQAVYEQEFGFSEDEDEIRPERIAYILDQLKHPDEISLLKEVYDSSFYVLGLLRTEAERKKNLREEDISVEDISTLMERDRKDSGNKNGQQVEKTIQLSDYFIKNMDTRASLNSSVDRFLELVHGSGFITPTVDETGMYTAFSASLRSICLSRQVGAAIFDTEGNILSTGCNDVPKSGGGLYSSEDFQNDKRCYNKGGKCYNDSHKGDLERQIASILEKEKIGNSKEIAKSIIAGTKADSITEYSRAVYAEMDAIISLARNPSLSSVGRVLYCTTYPCHGCTRHIIAAGIKRVVYIEPYEKSLAGNLYDDSITTSDNLDDSKICFENFEGVSPKRYVTFFMQARVRKANGKAVFRKSIDSNHVDHQHIHGYVDYEAKIIQILEEKSVSTSGSDEN</sequence>
<dbReference type="PROSITE" id="PS51747">
    <property type="entry name" value="CYT_DCMP_DEAMINASES_2"/>
    <property type="match status" value="1"/>
</dbReference>
<dbReference type="Proteomes" id="UP000182769">
    <property type="component" value="Unassembled WGS sequence"/>
</dbReference>
<evidence type="ECO:0000313" key="3">
    <source>
        <dbReference type="EMBL" id="CUB04268.1"/>
    </source>
</evidence>
<dbReference type="InterPro" id="IPR016193">
    <property type="entry name" value="Cytidine_deaminase-like"/>
</dbReference>
<dbReference type="EMBL" id="CYHG01000006">
    <property type="protein sequence ID" value="CUB04268.1"/>
    <property type="molecule type" value="Genomic_DNA"/>
</dbReference>
<dbReference type="PANTHER" id="PTHR11086">
    <property type="entry name" value="DEOXYCYTIDYLATE DEAMINASE-RELATED"/>
    <property type="match status" value="1"/>
</dbReference>
<name>A0A0K6IME5_9GAMM</name>
<proteinExistence type="predicted"/>
<dbReference type="Gene3D" id="3.40.140.10">
    <property type="entry name" value="Cytidine Deaminase, domain 2"/>
    <property type="match status" value="1"/>
</dbReference>
<accession>A0A0K6IME5</accession>
<dbReference type="InterPro" id="IPR027417">
    <property type="entry name" value="P-loop_NTPase"/>
</dbReference>
<protein>
    <submittedName>
        <fullName evidence="3">Deoxycytidylate deaminase</fullName>
    </submittedName>
</protein>
<organism evidence="3 4">
    <name type="scientific">Marinomonas fungiae</name>
    <dbReference type="NCBI Taxonomy" id="1137284"/>
    <lineage>
        <taxon>Bacteria</taxon>
        <taxon>Pseudomonadati</taxon>
        <taxon>Pseudomonadota</taxon>
        <taxon>Gammaproteobacteria</taxon>
        <taxon>Oceanospirillales</taxon>
        <taxon>Oceanospirillaceae</taxon>
        <taxon>Marinomonas</taxon>
    </lineage>
</organism>
<evidence type="ECO:0000256" key="1">
    <source>
        <dbReference type="ARBA" id="ARBA00022801"/>
    </source>
</evidence>
<dbReference type="GO" id="GO:0004132">
    <property type="term" value="F:dCMP deaminase activity"/>
    <property type="evidence" value="ECO:0007669"/>
    <property type="project" value="TreeGrafter"/>
</dbReference>
<keyword evidence="4" id="KW-1185">Reference proteome</keyword>
<dbReference type="OrthoDB" id="9788517at2"/>
<dbReference type="Pfam" id="PF00383">
    <property type="entry name" value="dCMP_cyt_deam_1"/>
    <property type="match status" value="1"/>
</dbReference>
<keyword evidence="1" id="KW-0378">Hydrolase</keyword>
<dbReference type="NCBIfam" id="NF041025">
    <property type="entry name" value="antiphage_deaminase"/>
    <property type="match status" value="1"/>
</dbReference>
<dbReference type="STRING" id="1137284.GCA_001418205_02132"/>
<dbReference type="GO" id="GO:0005737">
    <property type="term" value="C:cytoplasm"/>
    <property type="evidence" value="ECO:0007669"/>
    <property type="project" value="TreeGrafter"/>
</dbReference>
<dbReference type="RefSeq" id="WP_072242089.1">
    <property type="nucleotide sequence ID" value="NZ_CYHG01000006.1"/>
</dbReference>
<dbReference type="PANTHER" id="PTHR11086:SF18">
    <property type="entry name" value="DEOXYCYTIDYLATE DEAMINASE"/>
    <property type="match status" value="1"/>
</dbReference>